<dbReference type="EMBL" id="JAVIZX010000001">
    <property type="protein sequence ID" value="MDR6214844.1"/>
    <property type="molecule type" value="Genomic_DNA"/>
</dbReference>
<evidence type="ECO:0000313" key="4">
    <source>
        <dbReference type="Proteomes" id="UP001267710"/>
    </source>
</evidence>
<keyword evidence="3" id="KW-0472">Membrane</keyword>
<evidence type="ECO:0000259" key="2">
    <source>
        <dbReference type="Pfam" id="PF16220"/>
    </source>
</evidence>
<keyword evidence="3" id="KW-0812">Transmembrane</keyword>
<reference evidence="3 4" key="1">
    <citation type="submission" date="2023-08" db="EMBL/GenBank/DDBJ databases">
        <title>Functional and genomic diversity of the sorghum phyllosphere microbiome.</title>
        <authorList>
            <person name="Shade A."/>
        </authorList>
    </citation>
    <scope>NUCLEOTIDE SEQUENCE [LARGE SCALE GENOMIC DNA]</scope>
    <source>
        <strain evidence="3 4">SORGH_AS_0335</strain>
    </source>
</reference>
<dbReference type="Proteomes" id="UP001267710">
    <property type="component" value="Unassembled WGS sequence"/>
</dbReference>
<protein>
    <submittedName>
        <fullName evidence="3">Transmembrane sensor</fullName>
    </submittedName>
</protein>
<gene>
    <name evidence="3" type="ORF">QE399_002533</name>
</gene>
<comment type="caution">
    <text evidence="3">The sequence shown here is derived from an EMBL/GenBank/DDBJ whole genome shotgun (WGS) entry which is preliminary data.</text>
</comment>
<dbReference type="InterPro" id="IPR012373">
    <property type="entry name" value="Ferrdict_sens_TM"/>
</dbReference>
<dbReference type="Gene3D" id="2.60.120.1440">
    <property type="match status" value="1"/>
</dbReference>
<sequence>MSPSPADRDRAALREAAAWHTRLHGTPDADDRGAWQRWHAADPAHRRAWDRVQTVSAQLARIPAPLGRAALAADRNRPGTASRRGLLQGTGALLAAGAAGWIGWHALPWQAWQSTHHTARGERRQLALPDGSSLALDTATAVDVAFDAQARRLQLHAGRILVATQPDPLGRPFRVQTPQGEVLALGTRFTVRTEEGLTHVAVQEKAVRLQPAQGAPRELRAGEQARFSVDAATPPEPAELAAASWSEGGLIAIDMPLAQLVQELARYRPGLLQCAPEVAALRVSGAFPLDDTDRALAALAAGFPVQVRTRTRYWVRVEPL</sequence>
<proteinExistence type="predicted"/>
<dbReference type="PANTHER" id="PTHR30273">
    <property type="entry name" value="PERIPLASMIC SIGNAL SENSOR AND SIGMA FACTOR ACTIVATOR FECR-RELATED"/>
    <property type="match status" value="1"/>
</dbReference>
<dbReference type="Pfam" id="PF04773">
    <property type="entry name" value="FecR"/>
    <property type="match status" value="1"/>
</dbReference>
<dbReference type="InterPro" id="IPR006860">
    <property type="entry name" value="FecR"/>
</dbReference>
<evidence type="ECO:0000313" key="3">
    <source>
        <dbReference type="EMBL" id="MDR6214844.1"/>
    </source>
</evidence>
<evidence type="ECO:0000259" key="1">
    <source>
        <dbReference type="Pfam" id="PF04773"/>
    </source>
</evidence>
<organism evidence="3 4">
    <name type="scientific">Paracidovorax wautersii</name>
    <dbReference type="NCBI Taxonomy" id="1177982"/>
    <lineage>
        <taxon>Bacteria</taxon>
        <taxon>Pseudomonadati</taxon>
        <taxon>Pseudomonadota</taxon>
        <taxon>Betaproteobacteria</taxon>
        <taxon>Burkholderiales</taxon>
        <taxon>Comamonadaceae</taxon>
        <taxon>Paracidovorax</taxon>
    </lineage>
</organism>
<dbReference type="PIRSF" id="PIRSF018266">
    <property type="entry name" value="FecR"/>
    <property type="match status" value="1"/>
</dbReference>
<dbReference type="PANTHER" id="PTHR30273:SF2">
    <property type="entry name" value="PROTEIN FECR"/>
    <property type="match status" value="1"/>
</dbReference>
<dbReference type="Pfam" id="PF16220">
    <property type="entry name" value="DUF4880"/>
    <property type="match status" value="1"/>
</dbReference>
<keyword evidence="4" id="KW-1185">Reference proteome</keyword>
<feature type="domain" description="FecR protein" evidence="1">
    <location>
        <begin position="115"/>
        <end position="207"/>
    </location>
</feature>
<name>A0ABU1IC87_9BURK</name>
<dbReference type="InterPro" id="IPR032623">
    <property type="entry name" value="FecR_N"/>
</dbReference>
<dbReference type="RefSeq" id="WP_309829153.1">
    <property type="nucleotide sequence ID" value="NZ_JAVIZX010000001.1"/>
</dbReference>
<accession>A0ABU1IC87</accession>
<feature type="domain" description="FecR N-terminal" evidence="2">
    <location>
        <begin position="14"/>
        <end position="54"/>
    </location>
</feature>